<feature type="compositionally biased region" description="Basic and acidic residues" evidence="1">
    <location>
        <begin position="67"/>
        <end position="89"/>
    </location>
</feature>
<feature type="compositionally biased region" description="Low complexity" evidence="1">
    <location>
        <begin position="57"/>
        <end position="66"/>
    </location>
</feature>
<accession>C0PKK7</accession>
<name>C0PKK7_MAIZE</name>
<dbReference type="Pfam" id="PF13334">
    <property type="entry name" value="DUF4094"/>
    <property type="match status" value="1"/>
</dbReference>
<protein>
    <recommendedName>
        <fullName evidence="2">DUF4094 domain-containing protein</fullName>
    </recommendedName>
</protein>
<reference evidence="3" key="1">
    <citation type="journal article" date="2009" name="PLoS Genet.">
        <title>Sequencing, mapping, and analysis of 27,455 maize full-length cDNAs.</title>
        <authorList>
            <person name="Soderlund C."/>
            <person name="Descour A."/>
            <person name="Kudrna D."/>
            <person name="Bomhoff M."/>
            <person name="Boyd L."/>
            <person name="Currie J."/>
            <person name="Angelova A."/>
            <person name="Collura K."/>
            <person name="Wissotski M."/>
            <person name="Ashley E."/>
            <person name="Morrow D."/>
            <person name="Fernandes J."/>
            <person name="Walbot V."/>
            <person name="Yu Y."/>
        </authorList>
    </citation>
    <scope>NUCLEOTIDE SEQUENCE</scope>
    <source>
        <strain evidence="3">B73</strain>
    </source>
</reference>
<feature type="region of interest" description="Disordered" evidence="1">
    <location>
        <begin position="189"/>
        <end position="258"/>
    </location>
</feature>
<sequence>MLQLLRAMMALTERQPQLEKKPTRGRAPLSGKAVAALCVTSFVVGLLLSGNVSLMSASASPSSSSTDSEKSIRVSGCDNERKLGENHPKDLLNEVSRTHQAIQSLDKAVSTLEMEMAVERARGGGGGGGAASMASSRTPQKAFVVVGINTAFTSKKRRDSLRDTWVPRGDKLRKLEREKGIVVRFVIGHSGTPGLSCHRKESSTTSQSTGSSATRATSTSATPPAKSTPSPRTSPPTSPSTSRSCTGSRTRTSRWGRG</sequence>
<dbReference type="ExpressionAtlas" id="C0PKK7">
    <property type="expression patterns" value="baseline and differential"/>
</dbReference>
<feature type="domain" description="DUF4094" evidence="2">
    <location>
        <begin position="30"/>
        <end position="121"/>
    </location>
</feature>
<dbReference type="EMBL" id="BT068826">
    <property type="protein sequence ID" value="ACN35723.1"/>
    <property type="molecule type" value="mRNA"/>
</dbReference>
<feature type="region of interest" description="Disordered" evidence="1">
    <location>
        <begin position="57"/>
        <end position="89"/>
    </location>
</feature>
<dbReference type="AlphaFoldDB" id="C0PKK7"/>
<evidence type="ECO:0000313" key="3">
    <source>
        <dbReference type="EMBL" id="ACN35723.1"/>
    </source>
</evidence>
<evidence type="ECO:0000259" key="2">
    <source>
        <dbReference type="Pfam" id="PF13334"/>
    </source>
</evidence>
<dbReference type="UniPathway" id="UPA00378"/>
<feature type="compositionally biased region" description="Low complexity" evidence="1">
    <location>
        <begin position="203"/>
        <end position="231"/>
    </location>
</feature>
<evidence type="ECO:0000256" key="1">
    <source>
        <dbReference type="SAM" id="MobiDB-lite"/>
    </source>
</evidence>
<proteinExistence type="evidence at transcript level"/>
<organism evidence="3">
    <name type="scientific">Zea mays</name>
    <name type="common">Maize</name>
    <dbReference type="NCBI Taxonomy" id="4577"/>
    <lineage>
        <taxon>Eukaryota</taxon>
        <taxon>Viridiplantae</taxon>
        <taxon>Streptophyta</taxon>
        <taxon>Embryophyta</taxon>
        <taxon>Tracheophyta</taxon>
        <taxon>Spermatophyta</taxon>
        <taxon>Magnoliopsida</taxon>
        <taxon>Liliopsida</taxon>
        <taxon>Poales</taxon>
        <taxon>Poaceae</taxon>
        <taxon>PACMAD clade</taxon>
        <taxon>Panicoideae</taxon>
        <taxon>Andropogonodae</taxon>
        <taxon>Andropogoneae</taxon>
        <taxon>Tripsacinae</taxon>
        <taxon>Zea</taxon>
    </lineage>
</organism>
<dbReference type="InterPro" id="IPR025298">
    <property type="entry name" value="DUF4094"/>
</dbReference>
<dbReference type="HOGENOM" id="CLU_1079134_0_0_1"/>
<feature type="compositionally biased region" description="Low complexity" evidence="1">
    <location>
        <begin position="239"/>
        <end position="250"/>
    </location>
</feature>